<organism evidence="1">
    <name type="scientific">marine sediment metagenome</name>
    <dbReference type="NCBI Taxonomy" id="412755"/>
    <lineage>
        <taxon>unclassified sequences</taxon>
        <taxon>metagenomes</taxon>
        <taxon>ecological metagenomes</taxon>
    </lineage>
</organism>
<gene>
    <name evidence="1" type="ORF">S03H2_70565</name>
</gene>
<evidence type="ECO:0000313" key="1">
    <source>
        <dbReference type="EMBL" id="GAH94876.1"/>
    </source>
</evidence>
<protein>
    <submittedName>
        <fullName evidence="1">Uncharacterized protein</fullName>
    </submittedName>
</protein>
<name>X1JJG6_9ZZZZ</name>
<proteinExistence type="predicted"/>
<accession>X1JJG6</accession>
<dbReference type="EMBL" id="BARU01046933">
    <property type="protein sequence ID" value="GAH94876.1"/>
    <property type="molecule type" value="Genomic_DNA"/>
</dbReference>
<comment type="caution">
    <text evidence="1">The sequence shown here is derived from an EMBL/GenBank/DDBJ whole genome shotgun (WGS) entry which is preliminary data.</text>
</comment>
<dbReference type="AlphaFoldDB" id="X1JJG6"/>
<sequence length="119" mass="13992">MNHFPSDSRNNTAHFYKPEFWRYNCTYNESVLFSDTEVNVNPTYIDLNNISNNNWTITFNQTNAILKKPQIQLSNDNKTWINFVNYANMTDYTNVSVQFNNSNGESSMYVYTSVLDIIF</sequence>
<feature type="non-terminal residue" evidence="1">
    <location>
        <position position="119"/>
    </location>
</feature>
<reference evidence="1" key="1">
    <citation type="journal article" date="2014" name="Front. Microbiol.">
        <title>High frequency of phylogenetically diverse reductive dehalogenase-homologous genes in deep subseafloor sedimentary metagenomes.</title>
        <authorList>
            <person name="Kawai M."/>
            <person name="Futagami T."/>
            <person name="Toyoda A."/>
            <person name="Takaki Y."/>
            <person name="Nishi S."/>
            <person name="Hori S."/>
            <person name="Arai W."/>
            <person name="Tsubouchi T."/>
            <person name="Morono Y."/>
            <person name="Uchiyama I."/>
            <person name="Ito T."/>
            <person name="Fujiyama A."/>
            <person name="Inagaki F."/>
            <person name="Takami H."/>
        </authorList>
    </citation>
    <scope>NUCLEOTIDE SEQUENCE</scope>
    <source>
        <strain evidence="1">Expedition CK06-06</strain>
    </source>
</reference>